<evidence type="ECO:0000313" key="11">
    <source>
        <dbReference type="Proteomes" id="UP000030742"/>
    </source>
</evidence>
<name>N6U3V4_DENPD</name>
<feature type="domain" description="RRM" evidence="6">
    <location>
        <begin position="208"/>
        <end position="285"/>
    </location>
</feature>
<keyword evidence="10" id="KW-1185">Reference proteome</keyword>
<dbReference type="HOGENOM" id="CLU_020551_5_1_1"/>
<dbReference type="CDD" id="cd12284">
    <property type="entry name" value="RRM2_RBM23_RBM39"/>
    <property type="match status" value="1"/>
</dbReference>
<dbReference type="Pfam" id="PF15519">
    <property type="entry name" value="RBM39linker"/>
    <property type="match status" value="1"/>
</dbReference>
<dbReference type="PROSITE" id="PS50102">
    <property type="entry name" value="RRM"/>
    <property type="match status" value="2"/>
</dbReference>
<dbReference type="Proteomes" id="UP000019118">
    <property type="component" value="Unassembled WGS sequence"/>
</dbReference>
<gene>
    <name evidence="9" type="primary">109538618</name>
    <name evidence="8" type="ORF">D910_04502</name>
    <name evidence="7" type="ORF">YQE_07239</name>
</gene>
<evidence type="ECO:0000256" key="3">
    <source>
        <dbReference type="ARBA" id="ARBA00022884"/>
    </source>
</evidence>
<dbReference type="GO" id="GO:0003723">
    <property type="term" value="F:RNA binding"/>
    <property type="evidence" value="ECO:0007669"/>
    <property type="project" value="UniProtKB-UniRule"/>
</dbReference>
<proteinExistence type="predicted"/>
<dbReference type="GO" id="GO:0005634">
    <property type="term" value="C:nucleus"/>
    <property type="evidence" value="ECO:0007669"/>
    <property type="project" value="InterPro"/>
</dbReference>
<dbReference type="FunFam" id="3.30.70.330:FF:000135">
    <property type="entry name" value="RNA-binding protein 39 isoform X2"/>
    <property type="match status" value="1"/>
</dbReference>
<accession>N6U3V4</accession>
<feature type="compositionally biased region" description="Basic and acidic residues" evidence="5">
    <location>
        <begin position="123"/>
        <end position="132"/>
    </location>
</feature>
<dbReference type="EMBL" id="KB740984">
    <property type="protein sequence ID" value="ENN76275.1"/>
    <property type="molecule type" value="Genomic_DNA"/>
</dbReference>
<dbReference type="STRING" id="77166.N6U3V4"/>
<evidence type="ECO:0000256" key="2">
    <source>
        <dbReference type="ARBA" id="ARBA00022737"/>
    </source>
</evidence>
<dbReference type="FunFam" id="3.30.70.330:FF:000080">
    <property type="entry name" value="RNA-binding protein 39 isoform X1"/>
    <property type="match status" value="1"/>
</dbReference>
<dbReference type="OrthoDB" id="8123449at2759"/>
<dbReference type="SUPFAM" id="SSF54928">
    <property type="entry name" value="RNA-binding domain, RBD"/>
    <property type="match status" value="2"/>
</dbReference>
<dbReference type="CDD" id="cd12285">
    <property type="entry name" value="RRM3_RBM39_like"/>
    <property type="match status" value="1"/>
</dbReference>
<dbReference type="CDD" id="cd12283">
    <property type="entry name" value="RRM1_RBM39_like"/>
    <property type="match status" value="1"/>
</dbReference>
<dbReference type="InterPro" id="IPR035979">
    <property type="entry name" value="RBD_domain_sf"/>
</dbReference>
<evidence type="ECO:0000313" key="9">
    <source>
        <dbReference type="EnsemblMetazoa" id="XP_019761492.1"/>
    </source>
</evidence>
<dbReference type="Gene3D" id="3.30.70.330">
    <property type="match status" value="3"/>
</dbReference>
<feature type="compositionally biased region" description="Basic and acidic residues" evidence="5">
    <location>
        <begin position="14"/>
        <end position="36"/>
    </location>
</feature>
<dbReference type="Pfam" id="PF00076">
    <property type="entry name" value="RRM_1"/>
    <property type="match status" value="2"/>
</dbReference>
<dbReference type="AlphaFoldDB" id="N6U3V4"/>
<keyword evidence="1" id="KW-0597">Phosphoprotein</keyword>
<feature type="domain" description="RRM" evidence="6">
    <location>
        <begin position="306"/>
        <end position="384"/>
    </location>
</feature>
<feature type="compositionally biased region" description="Basic residues" evidence="5">
    <location>
        <begin position="37"/>
        <end position="88"/>
    </location>
</feature>
<protein>
    <recommendedName>
        <fullName evidence="6">RRM domain-containing protein</fullName>
    </recommendedName>
</protein>
<dbReference type="EMBL" id="KB631904">
    <property type="protein sequence ID" value="ERL87102.1"/>
    <property type="molecule type" value="Genomic_DNA"/>
</dbReference>
<dbReference type="NCBIfam" id="TIGR01622">
    <property type="entry name" value="SF-CC1"/>
    <property type="match status" value="1"/>
</dbReference>
<evidence type="ECO:0000256" key="1">
    <source>
        <dbReference type="ARBA" id="ARBA00022553"/>
    </source>
</evidence>
<reference evidence="9" key="2">
    <citation type="submission" date="2024-08" db="UniProtKB">
        <authorList>
            <consortium name="EnsemblMetazoa"/>
        </authorList>
    </citation>
    <scope>IDENTIFICATION</scope>
</reference>
<feature type="compositionally biased region" description="Basic residues" evidence="5">
    <location>
        <begin position="96"/>
        <end position="122"/>
    </location>
</feature>
<dbReference type="OMA" id="RYFAGNT"/>
<feature type="compositionally biased region" description="Basic residues" evidence="5">
    <location>
        <begin position="162"/>
        <end position="172"/>
    </location>
</feature>
<dbReference type="EnsemblMetazoa" id="XM_019905934.1">
    <property type="protein sequence ID" value="XP_019761493.1"/>
    <property type="gene ID" value="LOC109538618"/>
</dbReference>
<evidence type="ECO:0000256" key="5">
    <source>
        <dbReference type="SAM" id="MobiDB-lite"/>
    </source>
</evidence>
<dbReference type="FunFam" id="3.30.70.330:FF:000090">
    <property type="entry name" value="RNA-binding protein 39 isoform X1"/>
    <property type="match status" value="1"/>
</dbReference>
<feature type="region of interest" description="Disordered" evidence="5">
    <location>
        <begin position="1"/>
        <end position="203"/>
    </location>
</feature>
<dbReference type="SMART" id="SM00360">
    <property type="entry name" value="RRM"/>
    <property type="match status" value="3"/>
</dbReference>
<evidence type="ECO:0000313" key="7">
    <source>
        <dbReference type="EMBL" id="ENN76275.1"/>
    </source>
</evidence>
<dbReference type="InterPro" id="IPR006509">
    <property type="entry name" value="RBM39_SF"/>
</dbReference>
<evidence type="ECO:0000313" key="8">
    <source>
        <dbReference type="EMBL" id="ERL87102.1"/>
    </source>
</evidence>
<evidence type="ECO:0000313" key="10">
    <source>
        <dbReference type="Proteomes" id="UP000019118"/>
    </source>
</evidence>
<dbReference type="EnsemblMetazoa" id="XM_019905933.1">
    <property type="protein sequence ID" value="XP_019761492.1"/>
    <property type="gene ID" value="LOC109538618"/>
</dbReference>
<sequence>MADELDVEAMLEAPYKKTDEVNGKAKENGESKDRRNSDKRRSHTPNRSRSRNKRSRSRSKDKKRVSRDNKKRSRSKDRRKSRDRRRTSKDRVNKSKDRRSRSRDRKSKSKERRRSRSKNRRSVSRDKRDRTRGNAGRRSRDKARSRSRDKRTRSKDKVVRDRRSRSRDRKRSPSPIKPPFRKTAPRSPLGLRGQSPLEELSSEERDARTVFCMQLSQRIRARDLEEFFSAVGKVRDVRMIVCNKTRRFKGIAYIEFKDPESVALALGLSGQKLMGVPIIVQHTQAEKNRLGNAMPNLMPKGMIGPMRLYVGSLHFNITEEMLRGIFEPFGKIENIQLIMDPETGRSKGYGFITFHNCDDAKKALEQLNGFELAGRPMKVGNVTERIDLQSQGPSLLDSDELDRSGIDLGATGRLQLMFKLAETAGMQVPAAAANALSMATGQPVVQQVQSNSTPPIATQCFMLSNMFDPATETNPTWDIEIRDDVIEECNKHGGVLHVYVDKGSPQGNVYVKCPSIATAVASVNSLHGRWFAGRVITAAYVPLLNYHSLFPDAMTAAQLLLPSARK</sequence>
<dbReference type="PANTHER" id="PTHR48036">
    <property type="entry name" value="SPLICING FACTOR (PAD-1), PUTATIVE (AFU_ORTHOLOGUE AFUA_1G15810)-RELATED"/>
    <property type="match status" value="1"/>
</dbReference>
<evidence type="ECO:0000259" key="6">
    <source>
        <dbReference type="PROSITE" id="PS50102"/>
    </source>
</evidence>
<dbReference type="KEGG" id="dpa:109538618"/>
<dbReference type="InterPro" id="IPR000504">
    <property type="entry name" value="RRM_dom"/>
</dbReference>
<feature type="compositionally biased region" description="Basic residues" evidence="5">
    <location>
        <begin position="135"/>
        <end position="154"/>
    </location>
</feature>
<feature type="non-terminal residue" evidence="7">
    <location>
        <position position="1"/>
    </location>
</feature>
<reference evidence="10 11" key="1">
    <citation type="journal article" date="2013" name="Genome Biol.">
        <title>Draft genome of the mountain pine beetle, Dendroctonus ponderosae Hopkins, a major forest pest.</title>
        <authorList>
            <person name="Keeling C.I."/>
            <person name="Yuen M.M."/>
            <person name="Liao N.Y."/>
            <person name="Docking T.R."/>
            <person name="Chan S.K."/>
            <person name="Taylor G.A."/>
            <person name="Palmquist D.L."/>
            <person name="Jackman S.D."/>
            <person name="Nguyen A."/>
            <person name="Li M."/>
            <person name="Henderson H."/>
            <person name="Janes J.K."/>
            <person name="Zhao Y."/>
            <person name="Pandoh P."/>
            <person name="Moore R."/>
            <person name="Sperling F.A."/>
            <person name="Huber D.P."/>
            <person name="Birol I."/>
            <person name="Jones S.J."/>
            <person name="Bohlmann J."/>
        </authorList>
    </citation>
    <scope>NUCLEOTIDE SEQUENCE</scope>
</reference>
<keyword evidence="2" id="KW-0677">Repeat</keyword>
<dbReference type="Proteomes" id="UP000030742">
    <property type="component" value="Unassembled WGS sequence"/>
</dbReference>
<dbReference type="InterPro" id="IPR029123">
    <property type="entry name" value="RBM39_linker"/>
</dbReference>
<keyword evidence="3 4" id="KW-0694">RNA-binding</keyword>
<dbReference type="InterPro" id="IPR012677">
    <property type="entry name" value="Nucleotide-bd_a/b_plait_sf"/>
</dbReference>
<organism evidence="7">
    <name type="scientific">Dendroctonus ponderosae</name>
    <name type="common">Mountain pine beetle</name>
    <dbReference type="NCBI Taxonomy" id="77166"/>
    <lineage>
        <taxon>Eukaryota</taxon>
        <taxon>Metazoa</taxon>
        <taxon>Ecdysozoa</taxon>
        <taxon>Arthropoda</taxon>
        <taxon>Hexapoda</taxon>
        <taxon>Insecta</taxon>
        <taxon>Pterygota</taxon>
        <taxon>Neoptera</taxon>
        <taxon>Endopterygota</taxon>
        <taxon>Coleoptera</taxon>
        <taxon>Polyphaga</taxon>
        <taxon>Cucujiformia</taxon>
        <taxon>Curculionidae</taxon>
        <taxon>Scolytinae</taxon>
        <taxon>Dendroctonus</taxon>
    </lineage>
</organism>
<dbReference type="GO" id="GO:0006397">
    <property type="term" value="P:mRNA processing"/>
    <property type="evidence" value="ECO:0007669"/>
    <property type="project" value="InterPro"/>
</dbReference>
<evidence type="ECO:0000256" key="4">
    <source>
        <dbReference type="PROSITE-ProRule" id="PRU00176"/>
    </source>
</evidence>